<dbReference type="Gene3D" id="3.90.1300.10">
    <property type="entry name" value="Amidase signature (AS) domain"/>
    <property type="match status" value="1"/>
</dbReference>
<dbReference type="Pfam" id="PF01425">
    <property type="entry name" value="Amidase"/>
    <property type="match status" value="1"/>
</dbReference>
<keyword evidence="1" id="KW-1133">Transmembrane helix</keyword>
<dbReference type="InterPro" id="IPR023631">
    <property type="entry name" value="Amidase_dom"/>
</dbReference>
<keyword evidence="1" id="KW-0812">Transmembrane</keyword>
<feature type="non-terminal residue" evidence="3">
    <location>
        <position position="258"/>
    </location>
</feature>
<dbReference type="SUPFAM" id="SSF75304">
    <property type="entry name" value="Amidase signature (AS) enzymes"/>
    <property type="match status" value="1"/>
</dbReference>
<evidence type="ECO:0000313" key="4">
    <source>
        <dbReference type="Proteomes" id="UP001519887"/>
    </source>
</evidence>
<dbReference type="EMBL" id="JAHZIK010001473">
    <property type="protein sequence ID" value="MBW7459083.1"/>
    <property type="molecule type" value="Genomic_DNA"/>
</dbReference>
<feature type="domain" description="Amidase" evidence="2">
    <location>
        <begin position="106"/>
        <end position="258"/>
    </location>
</feature>
<organism evidence="3 4">
    <name type="scientific">Paenibacillus sepulcri</name>
    <dbReference type="NCBI Taxonomy" id="359917"/>
    <lineage>
        <taxon>Bacteria</taxon>
        <taxon>Bacillati</taxon>
        <taxon>Bacillota</taxon>
        <taxon>Bacilli</taxon>
        <taxon>Bacillales</taxon>
        <taxon>Paenibacillaceae</taxon>
        <taxon>Paenibacillus</taxon>
    </lineage>
</organism>
<gene>
    <name evidence="3" type="ORF">K0U00_34040</name>
</gene>
<reference evidence="3 4" key="1">
    <citation type="submission" date="2021-07" db="EMBL/GenBank/DDBJ databases">
        <title>Paenibacillus radiodurans sp. nov., isolated from the southeastern edge of Tengger Desert.</title>
        <authorList>
            <person name="Zhang G."/>
        </authorList>
    </citation>
    <scope>NUCLEOTIDE SEQUENCE [LARGE SCALE GENOMIC DNA]</scope>
    <source>
        <strain evidence="3 4">CCM 7311</strain>
    </source>
</reference>
<keyword evidence="4" id="KW-1185">Reference proteome</keyword>
<evidence type="ECO:0000256" key="1">
    <source>
        <dbReference type="SAM" id="Phobius"/>
    </source>
</evidence>
<evidence type="ECO:0000259" key="2">
    <source>
        <dbReference type="Pfam" id="PF01425"/>
    </source>
</evidence>
<dbReference type="Proteomes" id="UP001519887">
    <property type="component" value="Unassembled WGS sequence"/>
</dbReference>
<dbReference type="PANTHER" id="PTHR42678:SF5">
    <property type="entry name" value="GLUTAMYL-TRNA(GLN) AMIDOTRANSFERASE SUBUNIT A"/>
    <property type="match status" value="1"/>
</dbReference>
<evidence type="ECO:0000313" key="3">
    <source>
        <dbReference type="EMBL" id="MBW7459083.1"/>
    </source>
</evidence>
<keyword evidence="1" id="KW-0472">Membrane</keyword>
<sequence length="258" mass="27749">MLPDIYIFIRFSHVKYCLITRVASILIDVMLYNLTYMGGNRMKPLIKKSALLFLTACLFFGVMQLPVYGKNSNVSLQKAKPFILEEATVESIHAAFANKTLTCATLVKSYLDRIKAYDQQGPALHSIITVNPIALSIAAQLDKQYKNSKGRVGSLHCIPIILKDNFNTYDMPTTGGNVAMKDSVPTSDAFTVDKMRKAGAIILAKSNLQEFARGGVSISSLGGQVLNPYDLTRTPGGSSGGTGAAIAANFGVLGTGSD</sequence>
<protein>
    <recommendedName>
        <fullName evidence="2">Amidase domain-containing protein</fullName>
    </recommendedName>
</protein>
<dbReference type="PANTHER" id="PTHR42678">
    <property type="entry name" value="AMIDASE"/>
    <property type="match status" value="1"/>
</dbReference>
<name>A0ABS7CDU3_9BACL</name>
<proteinExistence type="predicted"/>
<dbReference type="InterPro" id="IPR036928">
    <property type="entry name" value="AS_sf"/>
</dbReference>
<accession>A0ABS7CDU3</accession>
<feature type="transmembrane region" description="Helical" evidence="1">
    <location>
        <begin position="50"/>
        <end position="69"/>
    </location>
</feature>
<comment type="caution">
    <text evidence="3">The sequence shown here is derived from an EMBL/GenBank/DDBJ whole genome shotgun (WGS) entry which is preliminary data.</text>
</comment>